<dbReference type="CDD" id="cd13854">
    <property type="entry name" value="CuRO_1_MaLCC_like"/>
    <property type="match status" value="1"/>
</dbReference>
<evidence type="ECO:0000256" key="2">
    <source>
        <dbReference type="ARBA" id="ARBA00022723"/>
    </source>
</evidence>
<comment type="caution">
    <text evidence="10">The sequence shown here is derived from an EMBL/GenBank/DDBJ whole genome shotgun (WGS) entry which is preliminary data.</text>
</comment>
<keyword evidence="6" id="KW-0325">Glycoprotein</keyword>
<protein>
    <submittedName>
        <fullName evidence="10">Lcc2</fullName>
    </submittedName>
</protein>
<dbReference type="PROSITE" id="PS00080">
    <property type="entry name" value="MULTICOPPER_OXIDASE2"/>
    <property type="match status" value="1"/>
</dbReference>
<dbReference type="Proteomes" id="UP000020467">
    <property type="component" value="Unassembled WGS sequence"/>
</dbReference>
<evidence type="ECO:0000313" key="11">
    <source>
        <dbReference type="Proteomes" id="UP000020467"/>
    </source>
</evidence>
<proteinExistence type="inferred from homology"/>
<feature type="domain" description="Plastocyanin-like" evidence="9">
    <location>
        <begin position="117"/>
        <end position="232"/>
    </location>
</feature>
<evidence type="ECO:0000256" key="3">
    <source>
        <dbReference type="ARBA" id="ARBA00022729"/>
    </source>
</evidence>
<accession>A0A010QZG2</accession>
<dbReference type="InterPro" id="IPR011706">
    <property type="entry name" value="Cu-oxidase_C"/>
</dbReference>
<dbReference type="GO" id="GO:0016491">
    <property type="term" value="F:oxidoreductase activity"/>
    <property type="evidence" value="ECO:0007669"/>
    <property type="project" value="UniProtKB-KW"/>
</dbReference>
<evidence type="ECO:0000256" key="6">
    <source>
        <dbReference type="ARBA" id="ARBA00023180"/>
    </source>
</evidence>
<feature type="domain" description="Plastocyanin-like" evidence="8">
    <location>
        <begin position="517"/>
        <end position="639"/>
    </location>
</feature>
<dbReference type="InterPro" id="IPR008972">
    <property type="entry name" value="Cupredoxin"/>
</dbReference>
<reference evidence="10 11" key="1">
    <citation type="submission" date="2014-02" db="EMBL/GenBank/DDBJ databases">
        <title>The genome sequence of Colletotrichum fioriniae PJ7.</title>
        <authorList>
            <person name="Baroncelli R."/>
            <person name="Thon M.R."/>
        </authorList>
    </citation>
    <scope>NUCLEOTIDE SEQUENCE [LARGE SCALE GENOMIC DNA]</scope>
    <source>
        <strain evidence="10 11">PJ7</strain>
    </source>
</reference>
<keyword evidence="2" id="KW-0479">Metal-binding</keyword>
<dbReference type="InterPro" id="IPR011707">
    <property type="entry name" value="Cu-oxidase-like_N"/>
</dbReference>
<dbReference type="SUPFAM" id="SSF49503">
    <property type="entry name" value="Cupredoxins"/>
    <property type="match status" value="3"/>
</dbReference>
<evidence type="ECO:0000256" key="1">
    <source>
        <dbReference type="ARBA" id="ARBA00010609"/>
    </source>
</evidence>
<dbReference type="InterPro" id="IPR001117">
    <property type="entry name" value="Cu-oxidase_2nd"/>
</dbReference>
<dbReference type="OrthoDB" id="2121828at2759"/>
<dbReference type="PROSITE" id="PS00079">
    <property type="entry name" value="MULTICOPPER_OXIDASE1"/>
    <property type="match status" value="1"/>
</dbReference>
<feature type="domain" description="Plastocyanin-like" evidence="7">
    <location>
        <begin position="300"/>
        <end position="422"/>
    </location>
</feature>
<dbReference type="KEGG" id="cfj:CFIO01_02603"/>
<dbReference type="PANTHER" id="PTHR11709">
    <property type="entry name" value="MULTI-COPPER OXIDASE"/>
    <property type="match status" value="1"/>
</dbReference>
<keyword evidence="11" id="KW-1185">Reference proteome</keyword>
<dbReference type="FunFam" id="2.60.40.420:FF:000021">
    <property type="entry name" value="Extracellular dihydrogeodin oxidase/laccase"/>
    <property type="match status" value="1"/>
</dbReference>
<evidence type="ECO:0000259" key="8">
    <source>
        <dbReference type="Pfam" id="PF07731"/>
    </source>
</evidence>
<dbReference type="Pfam" id="PF07732">
    <property type="entry name" value="Cu-oxidase_3"/>
    <property type="match status" value="1"/>
</dbReference>
<name>A0A010QZG2_9PEZI</name>
<comment type="similarity">
    <text evidence="1">Belongs to the multicopper oxidase family.</text>
</comment>
<dbReference type="PANTHER" id="PTHR11709:SF71">
    <property type="entry name" value="OXIDOREDUCTASE TPCJ"/>
    <property type="match status" value="1"/>
</dbReference>
<evidence type="ECO:0000259" key="9">
    <source>
        <dbReference type="Pfam" id="PF07732"/>
    </source>
</evidence>
<dbReference type="InterPro" id="IPR045087">
    <property type="entry name" value="Cu-oxidase_fam"/>
</dbReference>
<keyword evidence="3" id="KW-0732">Signal</keyword>
<dbReference type="CDD" id="cd13901">
    <property type="entry name" value="CuRO_3_MaLCC_like"/>
    <property type="match status" value="1"/>
</dbReference>
<organism evidence="10 11">
    <name type="scientific">Colletotrichum fioriniae PJ7</name>
    <dbReference type="NCBI Taxonomy" id="1445577"/>
    <lineage>
        <taxon>Eukaryota</taxon>
        <taxon>Fungi</taxon>
        <taxon>Dikarya</taxon>
        <taxon>Ascomycota</taxon>
        <taxon>Pezizomycotina</taxon>
        <taxon>Sordariomycetes</taxon>
        <taxon>Hypocreomycetidae</taxon>
        <taxon>Glomerellales</taxon>
        <taxon>Glomerellaceae</taxon>
        <taxon>Colletotrichum</taxon>
        <taxon>Colletotrichum acutatum species complex</taxon>
    </lineage>
</organism>
<dbReference type="GO" id="GO:0005507">
    <property type="term" value="F:copper ion binding"/>
    <property type="evidence" value="ECO:0007669"/>
    <property type="project" value="InterPro"/>
</dbReference>
<sequence>MLALRHVWIIVTDVANSLFGSPFFRDGPQHHLGAKFSWSHTGLETAGHGSPVFTPPGSNIDKFVCDYSQMKGFKPCGTAEDRSCWLRNSDTGEEYNITTDYEDKMPQGITRVYYLNVTDSYINANGLNFTEAKLFNNTWPGPLIEACWGDTVEIHVQNLLVNNGTSIHWHGIRQNQTMHMDGVNGITQCPIAPQSSFVYRWNATQYGSSWYHSHYSVQYADGLQAPITIHGPTSFPYDEAIEPISVTDWANNSAFENMYTAATGQDILLGGIGNITRFTGGGVDNITEIPRGYEIWFDDIEPNHLTRAKRYLLRLVNTAYESTFIFSIDNHIFTVVEADFVPVEPFNATSILIAIGQRYHIIVEAKPVVDHSNPDANPLPEDGNFWIRTHVPLNTTSNQTSEGGASVDVDNYMKTGILRYDRSSTADPTTTGWNISLIVSDTEVNDKLVPTVPWMVGPPSNGYVGEQFDIADLHNAAMKSGPYATAFFSFERPDSEEMRPFQTTYGNPTFLNLDNVGDEWPTGWVVVPENYTADDWVYLVLNSNNTDLTNPTFGPHPIHLHGHDFAIIEQEDNKLWSKEDFNPTMVKTKNPPRRDVVLLPKNGYAVIAFKSDNPGVWLMHCHIAGHASAGLSLQIMERQADANVIWPAGNSQALDNAHSLCASWNTWAYDCKNYWPGNLGTDEHPDYPACANATNLQNDSGV</sequence>
<dbReference type="eggNOG" id="KOG1263">
    <property type="taxonomic scope" value="Eukaryota"/>
</dbReference>
<gene>
    <name evidence="10" type="ORF">CFIO01_02603</name>
</gene>
<keyword evidence="5" id="KW-0186">Copper</keyword>
<evidence type="ECO:0000259" key="7">
    <source>
        <dbReference type="Pfam" id="PF00394"/>
    </source>
</evidence>
<dbReference type="AlphaFoldDB" id="A0A010QZG2"/>
<evidence type="ECO:0000256" key="4">
    <source>
        <dbReference type="ARBA" id="ARBA00023002"/>
    </source>
</evidence>
<dbReference type="Gene3D" id="2.60.40.420">
    <property type="entry name" value="Cupredoxins - blue copper proteins"/>
    <property type="match status" value="3"/>
</dbReference>
<dbReference type="Pfam" id="PF07731">
    <property type="entry name" value="Cu-oxidase_2"/>
    <property type="match status" value="1"/>
</dbReference>
<dbReference type="InterPro" id="IPR033138">
    <property type="entry name" value="Cu_oxidase_CS"/>
</dbReference>
<evidence type="ECO:0000256" key="5">
    <source>
        <dbReference type="ARBA" id="ARBA00023008"/>
    </source>
</evidence>
<evidence type="ECO:0000313" key="10">
    <source>
        <dbReference type="EMBL" id="EXF81895.1"/>
    </source>
</evidence>
<keyword evidence="4" id="KW-0560">Oxidoreductase</keyword>
<dbReference type="Pfam" id="PF00394">
    <property type="entry name" value="Cu-oxidase"/>
    <property type="match status" value="1"/>
</dbReference>
<dbReference type="InterPro" id="IPR002355">
    <property type="entry name" value="Cu_oxidase_Cu_BS"/>
</dbReference>
<dbReference type="HOGENOM" id="CLU_006504_3_2_1"/>
<dbReference type="EMBL" id="JARH01000344">
    <property type="protein sequence ID" value="EXF81895.1"/>
    <property type="molecule type" value="Genomic_DNA"/>
</dbReference>